<comment type="caution">
    <text evidence="6">The sequence shown here is derived from an EMBL/GenBank/DDBJ whole genome shotgun (WGS) entry which is preliminary data.</text>
</comment>
<evidence type="ECO:0000256" key="3">
    <source>
        <dbReference type="ARBA" id="ARBA00023204"/>
    </source>
</evidence>
<evidence type="ECO:0000313" key="7">
    <source>
        <dbReference type="Proteomes" id="UP001346149"/>
    </source>
</evidence>
<dbReference type="Pfam" id="PF20168">
    <property type="entry name" value="PDS5"/>
    <property type="match status" value="1"/>
</dbReference>
<evidence type="ECO:0000313" key="6">
    <source>
        <dbReference type="EMBL" id="KAK4795086.1"/>
    </source>
</evidence>
<dbReference type="GO" id="GO:0005634">
    <property type="term" value="C:nucleus"/>
    <property type="evidence" value="ECO:0007669"/>
    <property type="project" value="UniProtKB-SubCell"/>
</dbReference>
<dbReference type="PANTHER" id="PTHR12663:SF3">
    <property type="entry name" value="SISTER CHROMATID COHESION PROTEIN PDS5 HOMOLOG C"/>
    <property type="match status" value="1"/>
</dbReference>
<dbReference type="GO" id="GO:0000785">
    <property type="term" value="C:chromatin"/>
    <property type="evidence" value="ECO:0007669"/>
    <property type="project" value="TreeGrafter"/>
</dbReference>
<keyword evidence="4" id="KW-0539">Nucleus</keyword>
<dbReference type="EMBL" id="JAXQNO010000007">
    <property type="protein sequence ID" value="KAK4795086.1"/>
    <property type="molecule type" value="Genomic_DNA"/>
</dbReference>
<keyword evidence="7" id="KW-1185">Reference proteome</keyword>
<keyword evidence="3" id="KW-0234">DNA repair</keyword>
<dbReference type="GO" id="GO:0006281">
    <property type="term" value="P:DNA repair"/>
    <property type="evidence" value="ECO:0007669"/>
    <property type="project" value="UniProtKB-KW"/>
</dbReference>
<dbReference type="AlphaFoldDB" id="A0AAN7LXS3"/>
<name>A0AAN7LXS3_TRANT</name>
<dbReference type="GO" id="GO:0007064">
    <property type="term" value="P:mitotic sister chromatid cohesion"/>
    <property type="evidence" value="ECO:0007669"/>
    <property type="project" value="InterPro"/>
</dbReference>
<protein>
    <submittedName>
        <fullName evidence="6">Uncharacterized protein</fullName>
    </submittedName>
</protein>
<dbReference type="Proteomes" id="UP001346149">
    <property type="component" value="Unassembled WGS sequence"/>
</dbReference>
<evidence type="ECO:0000256" key="5">
    <source>
        <dbReference type="SAM" id="MobiDB-lite"/>
    </source>
</evidence>
<accession>A0AAN7LXS3</accession>
<feature type="region of interest" description="Disordered" evidence="5">
    <location>
        <begin position="1"/>
        <end position="23"/>
    </location>
</feature>
<sequence>MGLPGATCRSWEEASEQSPSKSIENALSPYTKALVAEKLFKHRDIDVKIAVAPCISEITRISTPEAPYNDDS</sequence>
<comment type="subcellular location">
    <subcellularLocation>
        <location evidence="1">Nucleus</location>
    </subcellularLocation>
</comment>
<proteinExistence type="predicted"/>
<evidence type="ECO:0000256" key="4">
    <source>
        <dbReference type="ARBA" id="ARBA00023242"/>
    </source>
</evidence>
<dbReference type="PANTHER" id="PTHR12663">
    <property type="entry name" value="ANDROGEN INDUCED INHIBITOR OF PROLIFERATION AS3 / PDS5-RELATED"/>
    <property type="match status" value="1"/>
</dbReference>
<gene>
    <name evidence="6" type="ORF">SAY86_013080</name>
</gene>
<evidence type="ECO:0000256" key="1">
    <source>
        <dbReference type="ARBA" id="ARBA00004123"/>
    </source>
</evidence>
<evidence type="ECO:0000256" key="2">
    <source>
        <dbReference type="ARBA" id="ARBA00022763"/>
    </source>
</evidence>
<keyword evidence="2" id="KW-0227">DNA damage</keyword>
<organism evidence="6 7">
    <name type="scientific">Trapa natans</name>
    <name type="common">Water chestnut</name>
    <dbReference type="NCBI Taxonomy" id="22666"/>
    <lineage>
        <taxon>Eukaryota</taxon>
        <taxon>Viridiplantae</taxon>
        <taxon>Streptophyta</taxon>
        <taxon>Embryophyta</taxon>
        <taxon>Tracheophyta</taxon>
        <taxon>Spermatophyta</taxon>
        <taxon>Magnoliopsida</taxon>
        <taxon>eudicotyledons</taxon>
        <taxon>Gunneridae</taxon>
        <taxon>Pentapetalae</taxon>
        <taxon>rosids</taxon>
        <taxon>malvids</taxon>
        <taxon>Myrtales</taxon>
        <taxon>Lythraceae</taxon>
        <taxon>Trapa</taxon>
    </lineage>
</organism>
<reference evidence="6 7" key="1">
    <citation type="journal article" date="2023" name="Hortic Res">
        <title>Pangenome of water caltrop reveals structural variations and asymmetric subgenome divergence after allopolyploidization.</title>
        <authorList>
            <person name="Zhang X."/>
            <person name="Chen Y."/>
            <person name="Wang L."/>
            <person name="Yuan Y."/>
            <person name="Fang M."/>
            <person name="Shi L."/>
            <person name="Lu R."/>
            <person name="Comes H.P."/>
            <person name="Ma Y."/>
            <person name="Chen Y."/>
            <person name="Huang G."/>
            <person name="Zhou Y."/>
            <person name="Zheng Z."/>
            <person name="Qiu Y."/>
        </authorList>
    </citation>
    <scope>NUCLEOTIDE SEQUENCE [LARGE SCALE GENOMIC DNA]</scope>
    <source>
        <strain evidence="6">F231</strain>
    </source>
</reference>
<dbReference type="InterPro" id="IPR039776">
    <property type="entry name" value="Pds5"/>
</dbReference>